<feature type="compositionally biased region" description="Basic and acidic residues" evidence="5">
    <location>
        <begin position="38"/>
        <end position="54"/>
    </location>
</feature>
<dbReference type="InterPro" id="IPR003599">
    <property type="entry name" value="Ig_sub"/>
</dbReference>
<dbReference type="EMBL" id="AB079866">
    <property type="protein sequence ID" value="BAB85197.1"/>
    <property type="molecule type" value="Genomic_DNA"/>
</dbReference>
<feature type="compositionally biased region" description="Basic and acidic residues" evidence="5">
    <location>
        <begin position="730"/>
        <end position="752"/>
    </location>
</feature>
<dbReference type="InterPro" id="IPR050958">
    <property type="entry name" value="Cell_Adh-Cytoskel_Orgn"/>
</dbReference>
<dbReference type="GO" id="GO:0005886">
    <property type="term" value="C:plasma membrane"/>
    <property type="evidence" value="ECO:0007669"/>
    <property type="project" value="TreeGrafter"/>
</dbReference>
<dbReference type="InterPro" id="IPR036179">
    <property type="entry name" value="Ig-like_dom_sf"/>
</dbReference>
<feature type="compositionally biased region" description="Basic and acidic residues" evidence="5">
    <location>
        <begin position="236"/>
        <end position="266"/>
    </location>
</feature>
<keyword evidence="4" id="KW-0393">Immunoglobulin domain</keyword>
<feature type="compositionally biased region" description="Basic and acidic residues" evidence="5">
    <location>
        <begin position="453"/>
        <end position="467"/>
    </location>
</feature>
<reference evidence="7" key="1">
    <citation type="journal article" date="2003" name="Mol. Genet. Genomics">
        <title>Genomic sequence of a 320-kb segment of the Z chromosome of Bombyx mori containing a kettin ortholog.</title>
        <authorList>
            <person name="Koike Y."/>
            <person name="Mita K."/>
            <person name="Suzuki M.G."/>
            <person name="Maeda S."/>
            <person name="Abe H."/>
            <person name="Osoegawa K."/>
            <person name="deJong P.J."/>
            <person name="Shimada T."/>
        </authorList>
    </citation>
    <scope>NUCLEOTIDE SEQUENCE</scope>
    <source>
        <strain evidence="7">P50</strain>
        <tissue evidence="7">Posterior silkgland</tissue>
    </source>
</reference>
<evidence type="ECO:0000313" key="7">
    <source>
        <dbReference type="EMBL" id="BAB85197.1"/>
    </source>
</evidence>
<keyword evidence="3" id="KW-1015">Disulfide bond</keyword>
<evidence type="ECO:0000256" key="3">
    <source>
        <dbReference type="ARBA" id="ARBA00023157"/>
    </source>
</evidence>
<keyword evidence="9" id="KW-1185">Reference proteome</keyword>
<dbReference type="PROSITE" id="PS50835">
    <property type="entry name" value="IG_LIKE"/>
    <property type="match status" value="2"/>
</dbReference>
<dbReference type="InterPro" id="IPR007110">
    <property type="entry name" value="Ig-like_dom"/>
</dbReference>
<dbReference type="EnsemblMetazoa" id="NM_001114933.1">
    <property type="protein sequence ID" value="NP_001108405.1"/>
    <property type="gene ID" value="GeneID_100141452"/>
</dbReference>
<feature type="compositionally biased region" description="Basic and acidic residues" evidence="5">
    <location>
        <begin position="870"/>
        <end position="899"/>
    </location>
</feature>
<feature type="region of interest" description="Disordered" evidence="5">
    <location>
        <begin position="236"/>
        <end position="373"/>
    </location>
</feature>
<dbReference type="Gene3D" id="2.60.40.10">
    <property type="entry name" value="Immunoglobulins"/>
    <property type="match status" value="4"/>
</dbReference>
<dbReference type="PANTHER" id="PTHR45080:SF8">
    <property type="entry name" value="IG-LIKE DOMAIN-CONTAINING PROTEIN"/>
    <property type="match status" value="1"/>
</dbReference>
<sequence>MLKVENIQDTETKNITTVPWRKREQLDMHFKKEDTLEIKHWRRSRPEQNKDTEHTSMIGTTTSTKEDKTKEVFERGVIEEHVKVQEVVETKLWRKPKTISEKKDLLQVSTHEDTNILKVENLESVNVDTTSSKLETKSWRKPRLEESLEEVGPTKGVNEPEVCHWRKPKTSEILKDKNEEEIRVQEMKKQSTKALEVKDESKQKIPWTQEAIKLRPTKVEKSPIEKEKIEDVALKPVRKDSLMDEKSSEISELQNERQITEKKESLQETQLQPTEKNKLLENIVSEESKESTGKRRQREEITQKEVALKTVRKQEEFTEEKTEQKSLKPVLTTEKESKEPEDRINTKDTRKPSIPWTQEAIKLRPTKMEKTPIEKEKFEDITLKPTRKQSLVDEITEEVCALKSALDDIEKEEHKPDKVSENNAPEERKWPTGKRQPKEETPQEEVVLKPTRKQKEPEEEKSEERKWPSGKRRPKEETPQEEVVLKPIPKQMEPEEEKPEEFQHKPVKKEKQIEDATPEERKWPSGKRRPKEETPQEEVVLKPIPKQKEPEEEKPEEVQLKQVKKEKQIEDTTPEERKWPSGKRRPKEEAPQEEVVLKPTPKQKEPEEEKPEEVQFKPVKKEKQIEDVTPEERKWPSGKRRPKEETPQEEVVLKPVPKQKEPEEEKPEEVQLKPVKKEKQVEDVTPEERKWPSGKRRPKEETPQKEVLLEHVKKQEEIDEEKIEQNVLKDVSETEKESKERGDKIQTKDTRKSSIPWTQEAIKLRPTKVEKLPMEKEKLEDITLKPIRKDSMLGEKPEEANTLRALVDKIHTEEQELKDKERVQEIRDEQMKTDKPVEDAMPEERKWPTGKRRPKEATSQEEVVLKPVPKQKEPEEEKPEEVQLKPVKKEGKRRPKEETPQEEVVLKPVPKQKEPEEEKPRSSRLNITKFNIEFKNNHDCFTELTPRIIQPLKALNVLEGENFELVVTYTPRDKIPKWYLNNQVLEDNDNFAITTQHGASRLQVYNANKKKVGKYEVIVENDNILAKTACSVKLTKNIEENTVLPPVFVRALQPNKVSLGTIVLLETEVVSNPCASFQWFIDTNEINSLIKQNKLSNVYVSHNENVSCLCIENISKDLIGVVTCRAENFAGSVSTSGSLILEEQTCIDGDAPLVLAPLENTTVMDGERISLNCKILGRPWPKIDWFHNEKLIETARDITISRQKSGLCEIHIKEAFPEMAGIYKCTASNQFGKCSTECILNIEDNKGIRTDERFIIENKENRTTCTIKKATKDLEGTYTCKAVSDIGLAVTKAKLQVFQRGSKIKKGKETKEKVTKQKVIKSEEESVGVEDTLDFATVSEVQALDKQHSTDKVKKRKAKIVVSESEHIETEDIALQKKVDEKTKGIPVEEKAKPILTTHEHVVLSEQQEGESVEPFDESYQTQKGIIKMVEADSNLVAEVNELLEVINAKEFGPGETPLRELAKIGYLLRRGITIEQIESLYDSQYFPSLLIPQSQSALVQLVERQGHGALITEVLTEETAQDEDIIAAKVGFKAFLKMVEMKHSSVEEVIAQFYPEDFKPRSWEQRAANEVNKITDKVVIIQISINQPVQTFIQLVHFHLIHFTINITDKTKIQKNIIEEIVKQEESSQKALKILKPLLSEDCNESDEVQEIHSETIKYIKEIATDIPDTKIEVIPANEASNILLERREDVKANIKLDTSFPIIENVQLIQEKEEFLPIKKFPHSKIKSTVTESESLQVTEVEPAGAINEYFPNSSNATENIANRKIILSENIITSETHAAGILDDLDTQHENKRMETAKSTLILNNAVNVSQHILPTEERPLDDLKINASSAEIAFSPLISLNPRKDVLVSNQLITEIHDVQEKEGNVSDLKVPPKQEARVDIAIKDSLIISFEELNEKEGHLPVQEKPIQQSALKDVTLHSSLGNTITTTHIKESDFAPCDTPSRKAIITINEHLHQTNSETTTADSETILEKSKPTPESHADVSITALDKNTVEEVDVHEKEFELVIKEDKQMVKADVDIKSIEPIVMSEILHITTTDEMAKPQVVPEETASKSIEMTKAKIITIPFIHEKEQNENFLSKKPEEFDTSLIPVMPITVLETQLSESENKLHLNKIPSISRAEFTLTHQLKIPVKQEINTTDQIDFMTLPKENTGTASISRDLQKEIAVIETTVEEQLNKLERNEIQHNKVKTGYISNESINVTEIIPNIHETKLTISEEKTKQLATLDINSDHKLAITSEINLKERLGNLKSTIMETEEANLISTHLQSIQVLENNILDSQSTLENDIHPSPKTISSEIVPSQEILNITEIVQHEKEEEYEYYKLPDTSTANPFITGHLVAVSTEISPDVDVGDTDIVVDDVKTANVKNIAFNEIIISTVDWHEKEDEIKTTSTPTTVTASVGLNSSQALQIDERSTEIKPTSLIQNKLPFAKAEQDTVISEALTQQEILVHSSEGILSDINKNQSEMPVISVSTLHLPQCDEKTLIETEDYLRDTISPEMQHAAVAFRSQQGIQTSEVLSQSQSLEASQDFDMKYKNAVSKLDENYGKIANSEECTVNQSVGKLLEPAVKPQHSDLNAICENALERTEIIFGERERELDLCKPLASNITPHITEIHAVETNSTIIAEKEQELVSQKAPNVLEAFIEVVPHQSAIGMEVLASGNISKLESKDTKLVSAETTQDNLQSYVQEEIVHGEKEFEFVDTKTITANASEIIIQEKAKETLEVQPMEAEKDLRAAILDSEVNAKLAFNEQQSLQETEIVSSQESQSFSISDINLVNVSTGHEMQEAIKEYELFIGEVENTFTIPTADEKIGTGTVEEQKPLNITVIIANEKENTIQDTPVVKKETTQLIINGKNYVDVTEVMFSEKEQTFHTHNNLVEDKSLTMTTQTIETVNKIVPDYMTENNKAQVAIEAQKSIVTSEDYPQETSGQIFTTTDNNFKQAALNIIEMKHVQQTEILLHEEIGKFAKNHVDNIQKADESHIILSEITQIKPDVIDDLRDMSSAIKPQVGEVSLEIEAHRCYETTENIAHETSYSITHDKNITKQVSESVLEVKPLEQTEIITSEHTGTITANSVETQTVTLKSIELQPLSQSEVLVNESETNLIDIDRKLSLKENATVNFNTAQGLIVDQVLNEEIPYDFRPSNNKPLVAQHNITPLTHIECSENIAEARTNQFTSDKVHLQTPKIKSTEMIPLIITDTQSMQMETEFKSSKPEEQKIRENYIIANETGSYF</sequence>
<dbReference type="PANTHER" id="PTHR45080">
    <property type="entry name" value="CONTACTIN 5"/>
    <property type="match status" value="1"/>
</dbReference>
<evidence type="ECO:0000256" key="5">
    <source>
        <dbReference type="SAM" id="MobiDB-lite"/>
    </source>
</evidence>
<dbReference type="GeneID" id="100141452"/>
<dbReference type="GO" id="GO:0008046">
    <property type="term" value="F:axon guidance receptor activity"/>
    <property type="evidence" value="ECO:0007669"/>
    <property type="project" value="TreeGrafter"/>
</dbReference>
<evidence type="ECO:0000256" key="1">
    <source>
        <dbReference type="ARBA" id="ARBA00006692"/>
    </source>
</evidence>
<comment type="similarity">
    <text evidence="1">Belongs to the protein kinase superfamily. CAMK Ser/Thr protein kinase family.</text>
</comment>
<evidence type="ECO:0000313" key="8">
    <source>
        <dbReference type="EnsemblMetazoa" id="NP_001108405.1"/>
    </source>
</evidence>
<feature type="region of interest" description="Disordered" evidence="5">
    <location>
        <begin position="406"/>
        <end position="758"/>
    </location>
</feature>
<feature type="compositionally biased region" description="Basic and acidic residues" evidence="5">
    <location>
        <begin position="911"/>
        <end position="921"/>
    </location>
</feature>
<reference evidence="9" key="2">
    <citation type="journal article" date="2008" name="Insect Biochem. Mol. Biol.">
        <title>The genome of a lepidopteran model insect, the silkworm Bombyx mori.</title>
        <authorList>
            <consortium name="International Silkworm Genome Consortium"/>
        </authorList>
    </citation>
    <scope>NUCLEOTIDE SEQUENCE [LARGE SCALE GENOMIC DNA]</scope>
    <source>
        <strain evidence="9">p50T</strain>
    </source>
</reference>
<dbReference type="GO" id="GO:0050808">
    <property type="term" value="P:synapse organization"/>
    <property type="evidence" value="ECO:0007669"/>
    <property type="project" value="TreeGrafter"/>
</dbReference>
<feature type="region of interest" description="Disordered" evidence="5">
    <location>
        <begin position="38"/>
        <end position="69"/>
    </location>
</feature>
<feature type="compositionally biased region" description="Basic and acidic residues" evidence="5">
    <location>
        <begin position="698"/>
        <end position="716"/>
    </location>
</feature>
<dbReference type="InterPro" id="IPR013098">
    <property type="entry name" value="Ig_I-set"/>
</dbReference>
<feature type="compositionally biased region" description="Basic and acidic residues" evidence="5">
    <location>
        <begin position="658"/>
        <end position="691"/>
    </location>
</feature>
<name>Q8T102_BOMMO</name>
<feature type="domain" description="Ig-like" evidence="6">
    <location>
        <begin position="1045"/>
        <end position="1140"/>
    </location>
</feature>
<dbReference type="SMART" id="SM00408">
    <property type="entry name" value="IGc2"/>
    <property type="match status" value="1"/>
</dbReference>
<dbReference type="SUPFAM" id="SSF48726">
    <property type="entry name" value="Immunoglobulin"/>
    <property type="match status" value="4"/>
</dbReference>
<evidence type="ECO:0000256" key="2">
    <source>
        <dbReference type="ARBA" id="ARBA00022729"/>
    </source>
</evidence>
<dbReference type="Pfam" id="PF07679">
    <property type="entry name" value="I-set"/>
    <property type="match status" value="4"/>
</dbReference>
<dbReference type="CTD" id="100141452"/>
<evidence type="ECO:0000256" key="4">
    <source>
        <dbReference type="ARBA" id="ARBA00023319"/>
    </source>
</evidence>
<gene>
    <name evidence="7" type="primary">Bmtitin1</name>
    <name evidence="8" type="synonym">100141452</name>
</gene>
<dbReference type="InterPro" id="IPR013783">
    <property type="entry name" value="Ig-like_fold"/>
</dbReference>
<feature type="compositionally biased region" description="Basic and acidic residues" evidence="5">
    <location>
        <begin position="812"/>
        <end position="847"/>
    </location>
</feature>
<feature type="region of interest" description="Disordered" evidence="5">
    <location>
        <begin position="812"/>
        <end position="922"/>
    </location>
</feature>
<dbReference type="OrthoDB" id="2152335at2759"/>
<evidence type="ECO:0000259" key="6">
    <source>
        <dbReference type="PROSITE" id="PS50835"/>
    </source>
</evidence>
<dbReference type="InterPro" id="IPR003598">
    <property type="entry name" value="Ig_sub2"/>
</dbReference>
<feature type="compositionally biased region" description="Basic and acidic residues" evidence="5">
    <location>
        <begin position="406"/>
        <end position="441"/>
    </location>
</feature>
<feature type="compositionally biased region" description="Basic and acidic residues" evidence="5">
    <location>
        <begin position="546"/>
        <end position="579"/>
    </location>
</feature>
<dbReference type="GO" id="GO:0043025">
    <property type="term" value="C:neuronal cell body"/>
    <property type="evidence" value="ECO:0007669"/>
    <property type="project" value="TreeGrafter"/>
</dbReference>
<evidence type="ECO:0000313" key="9">
    <source>
        <dbReference type="Proteomes" id="UP000005204"/>
    </source>
</evidence>
<protein>
    <submittedName>
        <fullName evidence="7">Titin-like protein</fullName>
    </submittedName>
</protein>
<proteinExistence type="inferred from homology"/>
<accession>Q8T102</accession>
<dbReference type="Proteomes" id="UP000005204">
    <property type="component" value="Unassembled WGS sequence"/>
</dbReference>
<feature type="compositionally biased region" description="Basic and acidic residues" evidence="5">
    <location>
        <begin position="286"/>
        <end position="326"/>
    </location>
</feature>
<dbReference type="SMART" id="SM00409">
    <property type="entry name" value="IG"/>
    <property type="match status" value="3"/>
</dbReference>
<dbReference type="FunFam" id="2.60.40.10:FF:000080">
    <property type="entry name" value="Myosin light chain kinase, smooth muscle"/>
    <property type="match status" value="1"/>
</dbReference>
<dbReference type="KEGG" id="bmor:100141452"/>
<organism evidence="7">
    <name type="scientific">Bombyx mori</name>
    <name type="common">Silk moth</name>
    <dbReference type="NCBI Taxonomy" id="7091"/>
    <lineage>
        <taxon>Eukaryota</taxon>
        <taxon>Metazoa</taxon>
        <taxon>Ecdysozoa</taxon>
        <taxon>Arthropoda</taxon>
        <taxon>Hexapoda</taxon>
        <taxon>Insecta</taxon>
        <taxon>Pterygota</taxon>
        <taxon>Neoptera</taxon>
        <taxon>Endopterygota</taxon>
        <taxon>Lepidoptera</taxon>
        <taxon>Glossata</taxon>
        <taxon>Ditrysia</taxon>
        <taxon>Bombycoidea</taxon>
        <taxon>Bombycidae</taxon>
        <taxon>Bombycinae</taxon>
        <taxon>Bombyx</taxon>
    </lineage>
</organism>
<keyword evidence="2" id="KW-0732">Signal</keyword>
<dbReference type="GO" id="GO:0030424">
    <property type="term" value="C:axon"/>
    <property type="evidence" value="ECO:0007669"/>
    <property type="project" value="TreeGrafter"/>
</dbReference>
<dbReference type="GO" id="GO:0007156">
    <property type="term" value="P:homophilic cell adhesion via plasma membrane adhesion molecules"/>
    <property type="evidence" value="ECO:0007669"/>
    <property type="project" value="TreeGrafter"/>
</dbReference>
<feature type="compositionally biased region" description="Basic and acidic residues" evidence="5">
    <location>
        <begin position="500"/>
        <end position="523"/>
    </location>
</feature>
<feature type="compositionally biased region" description="Basic and acidic residues" evidence="5">
    <location>
        <begin position="333"/>
        <end position="351"/>
    </location>
</feature>
<reference evidence="8" key="3">
    <citation type="submission" date="2022-06" db="UniProtKB">
        <authorList>
            <consortium name="EnsemblMetazoa"/>
        </authorList>
    </citation>
    <scope>IDENTIFICATION</scope>
    <source>
        <strain evidence="8">p50T (Dazao)</strain>
    </source>
</reference>
<dbReference type="RefSeq" id="NP_001108405.1">
    <property type="nucleotide sequence ID" value="NM_001114933.1"/>
</dbReference>
<feature type="domain" description="Ig-like" evidence="6">
    <location>
        <begin position="1152"/>
        <end position="1241"/>
    </location>
</feature>
<feature type="compositionally biased region" description="Basic and acidic residues" evidence="5">
    <location>
        <begin position="602"/>
        <end position="635"/>
    </location>
</feature>